<reference evidence="1 2" key="1">
    <citation type="journal article" date="2019" name="Int. J. Syst. Evol. Microbiol.">
        <title>The Global Catalogue of Microorganisms (GCM) 10K type strain sequencing project: providing services to taxonomists for standard genome sequencing and annotation.</title>
        <authorList>
            <consortium name="The Broad Institute Genomics Platform"/>
            <consortium name="The Broad Institute Genome Sequencing Center for Infectious Disease"/>
            <person name="Wu L."/>
            <person name="Ma J."/>
        </authorList>
    </citation>
    <scope>NUCLEOTIDE SEQUENCE [LARGE SCALE GENOMIC DNA]</scope>
    <source>
        <strain evidence="1 2">CGMCC 1.12124</strain>
    </source>
</reference>
<sequence length="57" mass="6246">MDGRRWYHVAELRDGVKPIPIDADPLAALREACADVDATVDELRDGARDAVLNEAGR</sequence>
<dbReference type="AlphaFoldDB" id="A0ABD5R211"/>
<proteinExistence type="predicted"/>
<evidence type="ECO:0000313" key="2">
    <source>
        <dbReference type="Proteomes" id="UP001596118"/>
    </source>
</evidence>
<dbReference type="RefSeq" id="WP_256413017.1">
    <property type="nucleotide sequence ID" value="NZ_JANHDM010000015.1"/>
</dbReference>
<comment type="caution">
    <text evidence="1">The sequence shown here is derived from an EMBL/GenBank/DDBJ whole genome shotgun (WGS) entry which is preliminary data.</text>
</comment>
<dbReference type="EMBL" id="JBHSKY010000008">
    <property type="protein sequence ID" value="MFC5278920.1"/>
    <property type="molecule type" value="Genomic_DNA"/>
</dbReference>
<organism evidence="1 2">
    <name type="scientific">Halorubrum rubrum</name>
    <dbReference type="NCBI Taxonomy" id="1126240"/>
    <lineage>
        <taxon>Archaea</taxon>
        <taxon>Methanobacteriati</taxon>
        <taxon>Methanobacteriota</taxon>
        <taxon>Stenosarchaea group</taxon>
        <taxon>Halobacteria</taxon>
        <taxon>Halobacteriales</taxon>
        <taxon>Haloferacaceae</taxon>
        <taxon>Halorubrum</taxon>
    </lineage>
</organism>
<protein>
    <submittedName>
        <fullName evidence="1">Uncharacterized protein</fullName>
    </submittedName>
</protein>
<gene>
    <name evidence="1" type="ORF">ACFPM1_09160</name>
</gene>
<dbReference type="Proteomes" id="UP001596118">
    <property type="component" value="Unassembled WGS sequence"/>
</dbReference>
<evidence type="ECO:0000313" key="1">
    <source>
        <dbReference type="EMBL" id="MFC5278920.1"/>
    </source>
</evidence>
<name>A0ABD5R211_9EURY</name>
<accession>A0ABD5R211</accession>
<keyword evidence="2" id="KW-1185">Reference proteome</keyword>